<protein>
    <recommendedName>
        <fullName evidence="3">Integron-associated effector binding protein domain-containing protein</fullName>
    </recommendedName>
</protein>
<name>A0ABT6I446_9GAMM</name>
<dbReference type="RefSeq" id="WP_110716720.1">
    <property type="nucleotide sequence ID" value="NZ_PGFS01000001.1"/>
</dbReference>
<dbReference type="EMBL" id="PGFS01000001">
    <property type="protein sequence ID" value="MDH4572468.1"/>
    <property type="molecule type" value="Genomic_DNA"/>
</dbReference>
<comment type="caution">
    <text evidence="1">The sequence shown here is derived from an EMBL/GenBank/DDBJ whole genome shotgun (WGS) entry which is preliminary data.</text>
</comment>
<accession>A0ABT6I446</accession>
<gene>
    <name evidence="1" type="ORF">CUR86_08360</name>
</gene>
<reference evidence="1" key="1">
    <citation type="journal article" date="2015" name="Antonie Van Leeuwenhoek">
        <title>Comparative 16S rRNA signatures and multilocus sequence analysis for the genus Salinicola and description of Salinicola acroporae sp. nov., isolated from coral Acropora digitifera.</title>
        <authorList>
            <person name="Lepcha R.T."/>
            <person name="Poddar A."/>
            <person name="Schumann P."/>
            <person name="Das S.K."/>
        </authorList>
    </citation>
    <scope>NUCLEOTIDE SEQUENCE</scope>
    <source>
        <strain evidence="1">S4-41</strain>
    </source>
</reference>
<reference evidence="1" key="2">
    <citation type="submission" date="2017-11" db="EMBL/GenBank/DDBJ databases">
        <authorList>
            <person name="Das S.K."/>
        </authorList>
    </citation>
    <scope>NUCLEOTIDE SEQUENCE</scope>
    <source>
        <strain evidence="1">S4-41</strain>
    </source>
</reference>
<organism evidence="1 2">
    <name type="scientific">Salinicola acroporae</name>
    <dbReference type="NCBI Taxonomy" id="1541440"/>
    <lineage>
        <taxon>Bacteria</taxon>
        <taxon>Pseudomonadati</taxon>
        <taxon>Pseudomonadota</taxon>
        <taxon>Gammaproteobacteria</taxon>
        <taxon>Oceanospirillales</taxon>
        <taxon>Halomonadaceae</taxon>
        <taxon>Salinicola</taxon>
    </lineage>
</organism>
<sequence length="135" mass="15646">MSEIASGDDLTLEVIERLRAECTLLQSVNEAWFAEPIDDLSEELPAAFVYIENDAAEGAAETLRPVQAVKQVYGIWIVSPRDQFRELRQQVRRALFGHDFSPYHDPMEYQSGQQADVKGRYVWWLEMWSTDTHIR</sequence>
<evidence type="ECO:0000313" key="1">
    <source>
        <dbReference type="EMBL" id="MDH4572468.1"/>
    </source>
</evidence>
<dbReference type="InterPro" id="IPR056912">
    <property type="entry name" value="Phage_JBD30_tail_term-like"/>
</dbReference>
<proteinExistence type="predicted"/>
<dbReference type="Pfam" id="PF23840">
    <property type="entry name" value="Phage_tail_terminator"/>
    <property type="match status" value="1"/>
</dbReference>
<evidence type="ECO:0008006" key="3">
    <source>
        <dbReference type="Google" id="ProtNLM"/>
    </source>
</evidence>
<dbReference type="Proteomes" id="UP001162135">
    <property type="component" value="Unassembled WGS sequence"/>
</dbReference>
<keyword evidence="2" id="KW-1185">Reference proteome</keyword>
<evidence type="ECO:0000313" key="2">
    <source>
        <dbReference type="Proteomes" id="UP001162135"/>
    </source>
</evidence>